<evidence type="ECO:0000256" key="4">
    <source>
        <dbReference type="ARBA" id="ARBA00022989"/>
    </source>
</evidence>
<evidence type="ECO:0000256" key="2">
    <source>
        <dbReference type="ARBA" id="ARBA00009012"/>
    </source>
</evidence>
<keyword evidence="4 6" id="KW-1133">Transmembrane helix</keyword>
<keyword evidence="3 6" id="KW-0812">Transmembrane</keyword>
<evidence type="ECO:0000313" key="8">
    <source>
        <dbReference type="Proteomes" id="UP000261905"/>
    </source>
</evidence>
<keyword evidence="5 6" id="KW-0472">Membrane</keyword>
<feature type="transmembrane region" description="Helical" evidence="6">
    <location>
        <begin position="47"/>
        <end position="70"/>
    </location>
</feature>
<dbReference type="Proteomes" id="UP000261905">
    <property type="component" value="Unassembled WGS sequence"/>
</dbReference>
<dbReference type="AlphaFoldDB" id="A0A371PP72"/>
<evidence type="ECO:0000256" key="5">
    <source>
        <dbReference type="ARBA" id="ARBA00023136"/>
    </source>
</evidence>
<reference evidence="7 8" key="1">
    <citation type="submission" date="2018-08" db="EMBL/GenBank/DDBJ databases">
        <title>Paenibacillus sp. M4BSY-1, whole genome shotgun sequence.</title>
        <authorList>
            <person name="Tuo L."/>
        </authorList>
    </citation>
    <scope>NUCLEOTIDE SEQUENCE [LARGE SCALE GENOMIC DNA]</scope>
    <source>
        <strain evidence="7 8">M4BSY-1</strain>
    </source>
</reference>
<proteinExistence type="inferred from homology"/>
<gene>
    <name evidence="7" type="ORF">DX130_10980</name>
</gene>
<dbReference type="Pfam" id="PF01940">
    <property type="entry name" value="DUF92"/>
    <property type="match status" value="1"/>
</dbReference>
<feature type="transmembrane region" description="Helical" evidence="6">
    <location>
        <begin position="266"/>
        <end position="284"/>
    </location>
</feature>
<evidence type="ECO:0000256" key="1">
    <source>
        <dbReference type="ARBA" id="ARBA00004141"/>
    </source>
</evidence>
<accession>A0A371PP72</accession>
<dbReference type="InterPro" id="IPR002794">
    <property type="entry name" value="DUF92_TMEM19"/>
</dbReference>
<feature type="transmembrane region" description="Helical" evidence="6">
    <location>
        <begin position="164"/>
        <end position="189"/>
    </location>
</feature>
<comment type="subcellular location">
    <subcellularLocation>
        <location evidence="1">Membrane</location>
        <topology evidence="1">Multi-pass membrane protein</topology>
    </subcellularLocation>
</comment>
<evidence type="ECO:0000313" key="7">
    <source>
        <dbReference type="EMBL" id="REK77489.1"/>
    </source>
</evidence>
<organism evidence="7 8">
    <name type="scientific">Paenibacillus paeoniae</name>
    <dbReference type="NCBI Taxonomy" id="2292705"/>
    <lineage>
        <taxon>Bacteria</taxon>
        <taxon>Bacillati</taxon>
        <taxon>Bacillota</taxon>
        <taxon>Bacilli</taxon>
        <taxon>Bacillales</taxon>
        <taxon>Paenibacillaceae</taxon>
        <taxon>Paenibacillus</taxon>
    </lineage>
</organism>
<evidence type="ECO:0000256" key="6">
    <source>
        <dbReference type="SAM" id="Phobius"/>
    </source>
</evidence>
<dbReference type="GO" id="GO:0016020">
    <property type="term" value="C:membrane"/>
    <property type="evidence" value="ECO:0007669"/>
    <property type="project" value="UniProtKB-SubCell"/>
</dbReference>
<protein>
    <submittedName>
        <fullName evidence="7">DUF92 domain-containing protein</fullName>
    </submittedName>
</protein>
<comment type="similarity">
    <text evidence="2">Belongs to the TMEM19 family.</text>
</comment>
<feature type="transmembrane region" description="Helical" evidence="6">
    <location>
        <begin position="201"/>
        <end position="225"/>
    </location>
</feature>
<comment type="caution">
    <text evidence="7">The sequence shown here is derived from an EMBL/GenBank/DDBJ whole genome shotgun (WGS) entry which is preliminary data.</text>
</comment>
<dbReference type="OrthoDB" id="9808500at2"/>
<name>A0A371PP72_9BACL</name>
<evidence type="ECO:0000256" key="3">
    <source>
        <dbReference type="ARBA" id="ARBA00022692"/>
    </source>
</evidence>
<keyword evidence="8" id="KW-1185">Reference proteome</keyword>
<dbReference type="PANTHER" id="PTHR13353">
    <property type="entry name" value="TRANSMEMBRANE PROTEIN 19"/>
    <property type="match status" value="1"/>
</dbReference>
<dbReference type="RefSeq" id="WP_116045122.1">
    <property type="nucleotide sequence ID" value="NZ_QUBQ01000001.1"/>
</dbReference>
<dbReference type="EMBL" id="QUBQ01000001">
    <property type="protein sequence ID" value="REK77489.1"/>
    <property type="molecule type" value="Genomic_DNA"/>
</dbReference>
<sequence length="285" mass="28972">MVGFIDEWWLRLLIGLLGSGLAAAAAYRARALSGSGAWSALAMGTGFVAFGEPVWFGVLIAFFISSTFWSKWKRHARSKRDAEAKYAKGGRRDAGQVWANGGAGLVLCVLHALFPHDGWLLAYIGVMASVNADTWATEIGALSRSVPRSIVSGKRVVTGTSGGVTPLGSAAALGGAAFIGAVAALLLIVPQPGEAAAGGGGYAAAGLIAVAAAAGLAGAFADSLLGATGQAMYRCQVCGSETERAGHCGSPTRHIRGFAALDNDRVNLLSSLIAGLLAFAIGQLL</sequence>
<dbReference type="PANTHER" id="PTHR13353:SF5">
    <property type="entry name" value="TRANSMEMBRANE PROTEIN 19"/>
    <property type="match status" value="1"/>
</dbReference>